<proteinExistence type="predicted"/>
<sequence>MNVVTWFSNFEKIAQENEWNKNQISRALKNLIKDVEIDKNI</sequence>
<evidence type="ECO:0000313" key="2">
    <source>
        <dbReference type="Proteomes" id="UP000034350"/>
    </source>
</evidence>
<organism evidence="1 2">
    <name type="scientific">Vairimorpha ceranae</name>
    <dbReference type="NCBI Taxonomy" id="40302"/>
    <lineage>
        <taxon>Eukaryota</taxon>
        <taxon>Fungi</taxon>
        <taxon>Fungi incertae sedis</taxon>
        <taxon>Microsporidia</taxon>
        <taxon>Nosematidae</taxon>
        <taxon>Vairimorpha</taxon>
    </lineage>
</organism>
<evidence type="ECO:0000313" key="1">
    <source>
        <dbReference type="EMBL" id="KKO73837.1"/>
    </source>
</evidence>
<dbReference type="GeneID" id="36319478"/>
<protein>
    <submittedName>
        <fullName evidence="1">Uncharacterized protein</fullName>
    </submittedName>
</protein>
<dbReference type="Proteomes" id="UP000034350">
    <property type="component" value="Unassembled WGS sequence"/>
</dbReference>
<dbReference type="VEuPathDB" id="MicrosporidiaDB:AAJ76_2090001283"/>
<dbReference type="RefSeq" id="XP_024329579.1">
    <property type="nucleotide sequence ID" value="XM_024474554.1"/>
</dbReference>
<dbReference type="EMBL" id="JPQZ01000209">
    <property type="protein sequence ID" value="KKO73837.1"/>
    <property type="molecule type" value="Genomic_DNA"/>
</dbReference>
<keyword evidence="2" id="KW-1185">Reference proteome</keyword>
<gene>
    <name evidence="1" type="ORF">AAJ76_2090001283</name>
</gene>
<accession>A0A0F9YM26</accession>
<reference evidence="1 2" key="1">
    <citation type="journal article" date="2015" name="Environ. Microbiol.">
        <title>Genome analyses suggest the presence of polyploidy and recent human-driven expansions in eight global populations of the honeybee pathogen Nosema ceranae.</title>
        <authorList>
            <person name="Pelin A."/>
            <person name="Selman M."/>
            <person name="Aris-Brosou S."/>
            <person name="Farinelli L."/>
            <person name="Corradi N."/>
        </authorList>
    </citation>
    <scope>NUCLEOTIDE SEQUENCE [LARGE SCALE GENOMIC DNA]</scope>
    <source>
        <strain evidence="1 2">PA08 1199</strain>
    </source>
</reference>
<comment type="caution">
    <text evidence="1">The sequence shown here is derived from an EMBL/GenBank/DDBJ whole genome shotgun (WGS) entry which is preliminary data.</text>
</comment>
<name>A0A0F9YM26_9MICR</name>
<dbReference type="AlphaFoldDB" id="A0A0F9YM26"/>